<dbReference type="Gene3D" id="3.40.50.1390">
    <property type="entry name" value="Resolvase, N-terminal catalytic domain"/>
    <property type="match status" value="1"/>
</dbReference>
<evidence type="ECO:0000259" key="2">
    <source>
        <dbReference type="PROSITE" id="PS51737"/>
    </source>
</evidence>
<dbReference type="AlphaFoldDB" id="A0A523W9E5"/>
<dbReference type="Gene3D" id="3.90.1750.20">
    <property type="entry name" value="Putative Large Serine Recombinase, Chain B, Domain 2"/>
    <property type="match status" value="1"/>
</dbReference>
<dbReference type="Pfam" id="PF13408">
    <property type="entry name" value="Zn_ribbon_recom"/>
    <property type="match status" value="1"/>
</dbReference>
<evidence type="ECO:0000313" key="3">
    <source>
        <dbReference type="EMBL" id="TET63648.1"/>
    </source>
</evidence>
<dbReference type="InterPro" id="IPR050639">
    <property type="entry name" value="SSR_resolvase"/>
</dbReference>
<dbReference type="Pfam" id="PF07508">
    <property type="entry name" value="Recombinase"/>
    <property type="match status" value="1"/>
</dbReference>
<sequence length="532" mass="60953">MYLVLYPRVSTKKQAEKELSIPEQTREMRAYCAQHGHTEVKIYPEKGASARDDKRPVFRQMIEDLLSGAVKAQGILVYDRSRFFRNLFQAKYYEEKLKKKGIQVLSVTLPTENLDAPFANAFKNFQDTVNQLQSDMNGLYTLGGMKANARKGFFNGGTPPYGYRVQKFQDEKGNIKSKLEVCQEEEGVVQTIFSLYAQGRGAKKVAILLNEEGFRTRQGRKWTKDRVLAILSNSTYKGEYIFNRRDSKTGQEKPEKERIRVPVDPIVDEEIFDLAQEIRKQNAPEVTNPAVSSSPTLLTPLLKCPHCGSTMTLETAKSGRYRYYNCRNFLRGKSCPGLRIPMKMLDKEVPEHLTEKLFSLKRLALLIREFAKDMRGQAKRTKGQEVAIHLAIRDNERKLENIYSLIEQGRVSESNLDERIAQRRNKIRLLQTKLNQLREQRSFSLPPHVFSASFLEKFRSKLRKALYSDPCLAKTYLKFFLTKIVIHGRNVTLVGRKDILTRAIIANDQENLAAVPTAGGVWLPGLDSNQED</sequence>
<comment type="caution">
    <text evidence="3">The sequence shown here is derived from an EMBL/GenBank/DDBJ whole genome shotgun (WGS) entry which is preliminary data.</text>
</comment>
<dbReference type="PANTHER" id="PTHR30461:SF23">
    <property type="entry name" value="DNA RECOMBINASE-RELATED"/>
    <property type="match status" value="1"/>
</dbReference>
<dbReference type="PANTHER" id="PTHR30461">
    <property type="entry name" value="DNA-INVERTASE FROM LAMBDOID PROPHAGE"/>
    <property type="match status" value="1"/>
</dbReference>
<dbReference type="Pfam" id="PF00239">
    <property type="entry name" value="Resolvase"/>
    <property type="match status" value="1"/>
</dbReference>
<feature type="domain" description="Recombinase" evidence="2">
    <location>
        <begin position="160"/>
        <end position="285"/>
    </location>
</feature>
<gene>
    <name evidence="3" type="ORF">E3J48_02200</name>
</gene>
<accession>A0A523W9E5</accession>
<dbReference type="PROSITE" id="PS51737">
    <property type="entry name" value="RECOMBINASE_DNA_BIND"/>
    <property type="match status" value="1"/>
</dbReference>
<dbReference type="GO" id="GO:0000150">
    <property type="term" value="F:DNA strand exchange activity"/>
    <property type="evidence" value="ECO:0007669"/>
    <property type="project" value="InterPro"/>
</dbReference>
<dbReference type="SMART" id="SM00857">
    <property type="entry name" value="Resolvase"/>
    <property type="match status" value="1"/>
</dbReference>
<dbReference type="CDD" id="cd00338">
    <property type="entry name" value="Ser_Recombinase"/>
    <property type="match status" value="1"/>
</dbReference>
<dbReference type="InterPro" id="IPR038109">
    <property type="entry name" value="DNA_bind_recomb_sf"/>
</dbReference>
<evidence type="ECO:0000313" key="4">
    <source>
        <dbReference type="Proteomes" id="UP000319130"/>
    </source>
</evidence>
<dbReference type="InterPro" id="IPR006119">
    <property type="entry name" value="Resolv_N"/>
</dbReference>
<dbReference type="SUPFAM" id="SSF53041">
    <property type="entry name" value="Resolvase-like"/>
    <property type="match status" value="1"/>
</dbReference>
<dbReference type="InterPro" id="IPR036162">
    <property type="entry name" value="Resolvase-like_N_sf"/>
</dbReference>
<reference evidence="3 4" key="1">
    <citation type="submission" date="2019-03" db="EMBL/GenBank/DDBJ databases">
        <title>Metabolic potential of uncultured bacteria and archaea associated with petroleum seepage in deep-sea sediments.</title>
        <authorList>
            <person name="Dong X."/>
            <person name="Hubert C."/>
        </authorList>
    </citation>
    <scope>NUCLEOTIDE SEQUENCE [LARGE SCALE GENOMIC DNA]</scope>
    <source>
        <strain evidence="3">E29_bin52</strain>
    </source>
</reference>
<dbReference type="InterPro" id="IPR025827">
    <property type="entry name" value="Zn_ribbon_recom_dom"/>
</dbReference>
<protein>
    <submittedName>
        <fullName evidence="3">Recombinase family protein</fullName>
    </submittedName>
</protein>
<feature type="non-terminal residue" evidence="3">
    <location>
        <position position="532"/>
    </location>
</feature>
<dbReference type="InterPro" id="IPR011109">
    <property type="entry name" value="DNA_bind_recombinase_dom"/>
</dbReference>
<organism evidence="3 4">
    <name type="scientific">Aerophobetes bacterium</name>
    <dbReference type="NCBI Taxonomy" id="2030807"/>
    <lineage>
        <taxon>Bacteria</taxon>
        <taxon>Candidatus Aerophobota</taxon>
    </lineage>
</organism>
<dbReference type="GO" id="GO:0003677">
    <property type="term" value="F:DNA binding"/>
    <property type="evidence" value="ECO:0007669"/>
    <property type="project" value="InterPro"/>
</dbReference>
<dbReference type="PROSITE" id="PS51736">
    <property type="entry name" value="RECOMBINASES_3"/>
    <property type="match status" value="1"/>
</dbReference>
<name>A0A523W9E5_UNCAE</name>
<dbReference type="Proteomes" id="UP000319130">
    <property type="component" value="Unassembled WGS sequence"/>
</dbReference>
<feature type="domain" description="Resolvase/invertase-type recombinase catalytic" evidence="1">
    <location>
        <begin position="2"/>
        <end position="152"/>
    </location>
</feature>
<dbReference type="EMBL" id="SOIZ01000090">
    <property type="protein sequence ID" value="TET63648.1"/>
    <property type="molecule type" value="Genomic_DNA"/>
</dbReference>
<proteinExistence type="predicted"/>
<evidence type="ECO:0000259" key="1">
    <source>
        <dbReference type="PROSITE" id="PS51736"/>
    </source>
</evidence>